<dbReference type="GO" id="GO:0016787">
    <property type="term" value="F:hydrolase activity"/>
    <property type="evidence" value="ECO:0007669"/>
    <property type="project" value="UniProtKB-KW"/>
</dbReference>
<dbReference type="PROSITE" id="PS51462">
    <property type="entry name" value="NUDIX"/>
    <property type="match status" value="1"/>
</dbReference>
<comment type="similarity">
    <text evidence="3">Belongs to the Nudix hydrolase family.</text>
</comment>
<proteinExistence type="inferred from homology"/>
<dbReference type="PANTHER" id="PTHR43046:SF2">
    <property type="entry name" value="8-OXO-DGTP DIPHOSPHATASE-RELATED"/>
    <property type="match status" value="1"/>
</dbReference>
<comment type="caution">
    <text evidence="5">The sequence shown here is derived from an EMBL/GenBank/DDBJ whole genome shotgun (WGS) entry which is preliminary data.</text>
</comment>
<dbReference type="Gene3D" id="3.90.79.10">
    <property type="entry name" value="Nucleoside Triphosphate Pyrophosphohydrolase"/>
    <property type="match status" value="1"/>
</dbReference>
<name>A0A559IYH9_9BACL</name>
<dbReference type="InterPro" id="IPR020084">
    <property type="entry name" value="NUDIX_hydrolase_CS"/>
</dbReference>
<dbReference type="InterPro" id="IPR000086">
    <property type="entry name" value="NUDIX_hydrolase_dom"/>
</dbReference>
<keyword evidence="2 3" id="KW-0378">Hydrolase</keyword>
<dbReference type="Proteomes" id="UP000318102">
    <property type="component" value="Unassembled WGS sequence"/>
</dbReference>
<dbReference type="PROSITE" id="PS00893">
    <property type="entry name" value="NUDIX_BOX"/>
    <property type="match status" value="1"/>
</dbReference>
<dbReference type="InterPro" id="IPR015797">
    <property type="entry name" value="NUDIX_hydrolase-like_dom_sf"/>
</dbReference>
<sequence length="155" mass="17524">MMTRRIIVTGGAIIRDNQGRILLQKRSDYGDWGLPGGGMEPGETIEETMIREVKEETGLEVLHSSLDSIYTGERMEYTYPDGTEVVFVMFLFQVEADLQGTIAEADESLIFTDPYNESLQLVFKRIEDIDIKTINKVQKPVFMDLKEGKVGVLRG</sequence>
<organism evidence="5 6">
    <name type="scientific">Paenibacillus agilis</name>
    <dbReference type="NCBI Taxonomy" id="3020863"/>
    <lineage>
        <taxon>Bacteria</taxon>
        <taxon>Bacillati</taxon>
        <taxon>Bacillota</taxon>
        <taxon>Bacilli</taxon>
        <taxon>Bacillales</taxon>
        <taxon>Paenibacillaceae</taxon>
        <taxon>Paenibacillus</taxon>
    </lineage>
</organism>
<accession>A0A559IYH9</accession>
<dbReference type="EMBL" id="VNJK01000001">
    <property type="protein sequence ID" value="TVX92651.1"/>
    <property type="molecule type" value="Genomic_DNA"/>
</dbReference>
<evidence type="ECO:0000256" key="2">
    <source>
        <dbReference type="ARBA" id="ARBA00022801"/>
    </source>
</evidence>
<comment type="cofactor">
    <cofactor evidence="1">
        <name>Mg(2+)</name>
        <dbReference type="ChEBI" id="CHEBI:18420"/>
    </cofactor>
</comment>
<keyword evidence="6" id="KW-1185">Reference proteome</keyword>
<dbReference type="PRINTS" id="PR00502">
    <property type="entry name" value="NUDIXFAMILY"/>
</dbReference>
<evidence type="ECO:0000313" key="6">
    <source>
        <dbReference type="Proteomes" id="UP000318102"/>
    </source>
</evidence>
<evidence type="ECO:0000256" key="3">
    <source>
        <dbReference type="RuleBase" id="RU003476"/>
    </source>
</evidence>
<feature type="domain" description="Nudix hydrolase" evidence="4">
    <location>
        <begin position="4"/>
        <end position="135"/>
    </location>
</feature>
<protein>
    <submittedName>
        <fullName evidence="5">NUDIX domain-containing protein</fullName>
    </submittedName>
</protein>
<evidence type="ECO:0000313" key="5">
    <source>
        <dbReference type="EMBL" id="TVX92651.1"/>
    </source>
</evidence>
<dbReference type="AlphaFoldDB" id="A0A559IYH9"/>
<dbReference type="SUPFAM" id="SSF55811">
    <property type="entry name" value="Nudix"/>
    <property type="match status" value="1"/>
</dbReference>
<dbReference type="Pfam" id="PF00293">
    <property type="entry name" value="NUDIX"/>
    <property type="match status" value="1"/>
</dbReference>
<dbReference type="OrthoDB" id="9787476at2"/>
<dbReference type="InterPro" id="IPR020476">
    <property type="entry name" value="Nudix_hydrolase"/>
</dbReference>
<evidence type="ECO:0000256" key="1">
    <source>
        <dbReference type="ARBA" id="ARBA00001946"/>
    </source>
</evidence>
<gene>
    <name evidence="5" type="ORF">FPZ44_06075</name>
</gene>
<evidence type="ECO:0000259" key="4">
    <source>
        <dbReference type="PROSITE" id="PS51462"/>
    </source>
</evidence>
<reference evidence="5 6" key="1">
    <citation type="submission" date="2019-07" db="EMBL/GenBank/DDBJ databases">
        <authorList>
            <person name="Kim J."/>
        </authorList>
    </citation>
    <scope>NUCLEOTIDE SEQUENCE [LARGE SCALE GENOMIC DNA]</scope>
    <source>
        <strain evidence="5 6">N4</strain>
    </source>
</reference>
<dbReference type="PANTHER" id="PTHR43046">
    <property type="entry name" value="GDP-MANNOSE MANNOSYL HYDROLASE"/>
    <property type="match status" value="1"/>
</dbReference>